<reference evidence="1" key="3">
    <citation type="submission" date="2006-01" db="EMBL/GenBank/DDBJ databases">
        <authorList>
            <person name="Buell R."/>
        </authorList>
    </citation>
    <scope>NUCLEOTIDE SEQUENCE</scope>
</reference>
<organism evidence="1">
    <name type="scientific">Oryza sativa subsp. japonica</name>
    <name type="common">Rice</name>
    <dbReference type="NCBI Taxonomy" id="39947"/>
    <lineage>
        <taxon>Eukaryota</taxon>
        <taxon>Viridiplantae</taxon>
        <taxon>Streptophyta</taxon>
        <taxon>Embryophyta</taxon>
        <taxon>Tracheophyta</taxon>
        <taxon>Spermatophyta</taxon>
        <taxon>Magnoliopsida</taxon>
        <taxon>Liliopsida</taxon>
        <taxon>Poales</taxon>
        <taxon>Poaceae</taxon>
        <taxon>BOP clade</taxon>
        <taxon>Oryzoideae</taxon>
        <taxon>Oryzeae</taxon>
        <taxon>Oryzinae</taxon>
        <taxon>Oryza</taxon>
        <taxon>Oryza sativa</taxon>
    </lineage>
</organism>
<dbReference type="SUPFAM" id="SSF55874">
    <property type="entry name" value="ATPase domain of HSP90 chaperone/DNA topoisomerase II/histidine kinase"/>
    <property type="match status" value="1"/>
</dbReference>
<name>Q2QQZ4_ORYSJ</name>
<reference evidence="1" key="1">
    <citation type="journal article" date="2005" name="BMC Biol.">
        <title>The sequence of rice chromosomes 11 and 12, rich in disease resistance genes and recent gene duplications.</title>
        <authorList>
            <consortium name="The rice chromosomes 11 and 12 sequencing consortia"/>
        </authorList>
    </citation>
    <scope>NUCLEOTIDE SEQUENCE [LARGE SCALE GENOMIC DNA]</scope>
</reference>
<proteinExistence type="predicted"/>
<evidence type="ECO:0000313" key="1">
    <source>
        <dbReference type="EMBL" id="ABA98229.1"/>
    </source>
</evidence>
<dbReference type="Gramene" id="Os12t0477700-02">
    <property type="protein sequence ID" value="Os12t0477700-02"/>
    <property type="gene ID" value="Os12g0477700"/>
</dbReference>
<gene>
    <name evidence="1" type="ordered locus">LOC_Os12g29350</name>
</gene>
<sequence>MASPAALTAAAAREHVERIRRERFYIGREERNPLAEDIHQAVTYLSQELYSKDLHFLMELIQLRLAAFFTCVISSSALNAEDNEYPSDVEPALEFVIIKKDITATGAASTLLVFNNERGFSAANVESICRIGKSTKKGNRHLGYIGEKGIGFKSVFLVSSQPHIFSNGYQIKFNEEPSEDCDIGYIVPKWVDEKPSIDDIHAVYGYSKKLPTTTIILPLKSDKILPVKNELSSTHPEILLFLSKIRQLSVREINDDPKASKLSQISISSEVDYKTQKDINAESYTLHLAMQENKRGDKEECTYYMWKQKFVVKPECRDKKRMEVDKWVITLAFPHGQRLSRGARSPGVYAFLPTEMVTNLPFIIQADFLLASSRESILLDSQWNRGILDCVPYAFVSAFEALLKSSSNAPSFALPPIFRFLPVATSSIPVFDSVRLSIKNNIATKDIMPCESFDTQKVFCKPSEVARLDGAFWRILIMAKKRGINLQNLCSHGTSVLNSYLDSKEYNDVLGFLGVGYVNHEWYGKFIDGSNLVTQAPEDIYLEILSFIADNWWLKFSNTSMSDVPLIKYVTGADCPSYCSVSGANMHHKRICIASNVNDLPWIIGWSKELSTTSNMFFLPLNTQKSLNTFCRRTQIIEWLQKIAKLEIRNLYEYAFAASKTIYKASSAIAYCHFLYHSHANKYITEGSIINLSHAMPLVDKCGSVIKQKNALLVPAEGSNWFTLIGTNPWRSQKYIDLSADYMSSGTYAGNYTPEGQLITFLRTYAQAMDVPFMHPPNASFPSVSSPLARENALLLLQWIKNIRSSNISLPHNFLSCIRNGKWLKTSVGYKSPSESFLSSVGWGSKLQIQFIFSGVPIVDEEFYGSKLRGYVEELRAIGVQFEFANANLHIADQPLSMENVILLLQWIKDLRSIGVQLPHNIRSYIRNGSWLKTSIGYSSPSRSFLLPAHSGNLGQIISVFSDVAIIDQEFYENKISAYKDELHGIGVQFEFADASVHIVNYLMSKSSNGALSRVNMFAMLQFIRNLTENNLTSVNFIEKIKKGCQFKTCLGNRLPVNSILFNSEWENASVISSLPFIDTLFYGEDILEYKPELELLGVHVAFKQNYQLLVDNFSLIRDQITPDVTILMLKCLRYAEIPQHFAKKLKELKWLKTCLGFRAPPGTFLVNDDWKCLLNIVDDVPLLDLKFYGDEIRVYAGELRKVSVIVGFIEASKAIACRVTKLLCSSLFTEERGVAMLECYRELSTKHGKLPVDLANCMKYERWLHTSLGFRAPQEAIIFGSEWEHVSKISNLPFIDDYYYSEYGQGKGISIYRDELMALGAKAELKHGAPFVISGLKIPHDASAITPEAVISLLKCIRSWKMLGSALPDNFMSSINLRWVKTTAGYRHPKNCLLFGPACSSLHRDDGPFVDEVFYGQEILSYESELHTLGVIVDARAGCALMAQCLKSCSNGDAISRIYSYLEALRWKPRNANDNWIWVPQGSDNGQWVSPDRCVLYDRNSLFGSQLHVLVTWYDYKLLRFFKTVFGVKGHPTIGDYCRLWIMWQNSKSTPTPKDCAAFFEFVDKNWNTEIGKYLAGSITKVPVCSEDRILLLPKQDVFIPDDLLLEDLFRMQAEQPLFVWYPPASLSLLSPAKLNEIYSTVGVQKISKVVTRDESEDLKLDHSLTMVQKGTVIKPGLLRIILAFLADPALDFPAEKRHEMVSCLTNVVVYETAMPLTVSYQVGLSSGRSLNVKSARIFRWEREESRIFMTRNFGSASLENAERVQCAAYFAEEISKGLLFERTDQVPALAELIMAGFLLDFDVPAVRFLLKFKNVRLLEDDEQFCSYLA</sequence>
<accession>Q2QQZ4</accession>
<dbReference type="EMBL" id="DP000011">
    <property type="protein sequence ID" value="ABA98229.1"/>
    <property type="molecule type" value="Genomic_DNA"/>
</dbReference>
<dbReference type="InterPro" id="IPR036890">
    <property type="entry name" value="HATPase_C_sf"/>
</dbReference>
<dbReference type="InterPro" id="IPR052957">
    <property type="entry name" value="Auxin_embryo_med"/>
</dbReference>
<dbReference type="HOGENOM" id="CLU_371583_0_0_1"/>
<dbReference type="PANTHER" id="PTHR32387:SF9">
    <property type="entry name" value="RING-TYPE DOMAIN-CONTAINING PROTEIN"/>
    <property type="match status" value="1"/>
</dbReference>
<dbReference type="PANTHER" id="PTHR32387">
    <property type="entry name" value="WU:FJ29H11"/>
    <property type="match status" value="1"/>
</dbReference>
<protein>
    <submittedName>
        <fullName evidence="1">Expressed protein</fullName>
    </submittedName>
</protein>
<dbReference type="Gene3D" id="3.30.565.10">
    <property type="entry name" value="Histidine kinase-like ATPase, C-terminal domain"/>
    <property type="match status" value="1"/>
</dbReference>
<reference evidence="1" key="2">
    <citation type="submission" date="2005-04" db="EMBL/GenBank/DDBJ databases">
        <authorList>
            <person name="Buell C.R."/>
            <person name="Wing R.A."/>
            <person name="McCombie W.A."/>
            <person name="Ouyang S."/>
        </authorList>
    </citation>
    <scope>NUCLEOTIDE SEQUENCE</scope>
</reference>